<reference evidence="2 3" key="1">
    <citation type="submission" date="2020-11" db="EMBL/GenBank/DDBJ databases">
        <title>Taxonomic evaluation of the Bacillus sporothermodurans group of bacteria based on whole genome sequences.</title>
        <authorList>
            <person name="Fiedler G."/>
            <person name="Herbstmann A.-D."/>
            <person name="Doll E."/>
            <person name="Wenning M."/>
            <person name="Brinks E."/>
            <person name="Kabisch J."/>
            <person name="Breitenwieser F."/>
            <person name="Lappann M."/>
            <person name="Boehnlein C."/>
            <person name="Franz C."/>
        </authorList>
    </citation>
    <scope>NUCLEOTIDE SEQUENCE [LARGE SCALE GENOMIC DNA]</scope>
    <source>
        <strain evidence="2 3">JCM 19841</strain>
    </source>
</reference>
<dbReference type="EMBL" id="CP065425">
    <property type="protein sequence ID" value="QQZ10694.1"/>
    <property type="molecule type" value="Genomic_DNA"/>
</dbReference>
<keyword evidence="2" id="KW-0167">Capsid protein</keyword>
<proteinExistence type="predicted"/>
<dbReference type="NCBIfam" id="TIGR02904">
    <property type="entry name" value="spore_ysxE"/>
    <property type="match status" value="1"/>
</dbReference>
<feature type="domain" description="Aminoglycoside phosphotransferase" evidence="1">
    <location>
        <begin position="29"/>
        <end position="244"/>
    </location>
</feature>
<sequence>MDKSTQSEIKMIVKQYGLKVNFIEKYGKTYKIVTKDGNFALKRISPQLGTDFVRNVQMLYHRGYNRIVPIYPTMDGRYAVLNEHYLYYLMPWLPNEEKEDRNEKHQKMFRELARLHTLSVKDIPIASEERKEHFELTNTQWERETEFFEEFLERSEKKVYMSPFELLYCSFYQDIIQALDFSKQEIKQWYEVSKELEKGRTVVVHGKISTEHFLYDERGYGYFTNFEDSKVSSPIHDLLPFLARTLTTYPKRWDDCVDWVYTYLSHFPFREDEKHLFLSYLAHPGHMHRIVKEYFLKNTKKPEIRYVKQLQKQYWLLKNTEYVVMRIREMENQSKGTQNNGPS</sequence>
<dbReference type="InterPro" id="IPR002575">
    <property type="entry name" value="Aminoglycoside_PTrfase"/>
</dbReference>
<evidence type="ECO:0000313" key="3">
    <source>
        <dbReference type="Proteomes" id="UP000595691"/>
    </source>
</evidence>
<dbReference type="Pfam" id="PF01636">
    <property type="entry name" value="APH"/>
    <property type="match status" value="1"/>
</dbReference>
<dbReference type="InterPro" id="IPR047175">
    <property type="entry name" value="CotS-like"/>
</dbReference>
<dbReference type="Gene3D" id="3.30.200.20">
    <property type="entry name" value="Phosphorylase Kinase, domain 1"/>
    <property type="match status" value="1"/>
</dbReference>
<gene>
    <name evidence="2" type="primary">ysxE</name>
    <name evidence="2" type="ORF">I5776_07300</name>
</gene>
<dbReference type="SUPFAM" id="SSF56112">
    <property type="entry name" value="Protein kinase-like (PK-like)"/>
    <property type="match status" value="1"/>
</dbReference>
<dbReference type="RefSeq" id="WP_202779847.1">
    <property type="nucleotide sequence ID" value="NZ_CP065425.1"/>
</dbReference>
<evidence type="ECO:0000259" key="1">
    <source>
        <dbReference type="Pfam" id="PF01636"/>
    </source>
</evidence>
<accession>A0ABX7E641</accession>
<protein>
    <submittedName>
        <fullName evidence="2">Spore coat protein YsxE</fullName>
    </submittedName>
</protein>
<dbReference type="InterPro" id="IPR014253">
    <property type="entry name" value="Spore_coat_YsxE"/>
</dbReference>
<keyword evidence="3" id="KW-1185">Reference proteome</keyword>
<evidence type="ECO:0000313" key="2">
    <source>
        <dbReference type="EMBL" id="QQZ10694.1"/>
    </source>
</evidence>
<dbReference type="PANTHER" id="PTHR39179:SF3">
    <property type="entry name" value="COTS-RELATED PROTEIN"/>
    <property type="match status" value="1"/>
</dbReference>
<organism evidence="2 3">
    <name type="scientific">Heyndrickxia vini</name>
    <dbReference type="NCBI Taxonomy" id="1476025"/>
    <lineage>
        <taxon>Bacteria</taxon>
        <taxon>Bacillati</taxon>
        <taxon>Bacillota</taxon>
        <taxon>Bacilli</taxon>
        <taxon>Bacillales</taxon>
        <taxon>Bacillaceae</taxon>
        <taxon>Heyndrickxia</taxon>
    </lineage>
</organism>
<name>A0ABX7E641_9BACI</name>
<dbReference type="PANTHER" id="PTHR39179">
    <property type="entry name" value="SPORE COAT PROTEIN I"/>
    <property type="match status" value="1"/>
</dbReference>
<keyword evidence="2" id="KW-0946">Virion</keyword>
<dbReference type="InterPro" id="IPR011009">
    <property type="entry name" value="Kinase-like_dom_sf"/>
</dbReference>
<dbReference type="Gene3D" id="3.90.1200.10">
    <property type="match status" value="1"/>
</dbReference>
<dbReference type="Proteomes" id="UP000595691">
    <property type="component" value="Chromosome"/>
</dbReference>